<dbReference type="Proteomes" id="UP000011770">
    <property type="component" value="Unassembled WGS sequence"/>
</dbReference>
<proteinExistence type="predicted"/>
<evidence type="ECO:0000313" key="2">
    <source>
        <dbReference type="Proteomes" id="UP000011770"/>
    </source>
</evidence>
<protein>
    <submittedName>
        <fullName evidence="1">Uncharacterized protein</fullName>
    </submittedName>
</protein>
<dbReference type="EMBL" id="AHOR02000058">
    <property type="protein sequence ID" value="EMF80377.1"/>
    <property type="molecule type" value="Genomic_DNA"/>
</dbReference>
<sequence>MAEEIGRKLISVAEHGGRSSKDSSRTISLAVERNRFFKEHKKLKYKKVS</sequence>
<accession>M3FIU4</accession>
<gene>
    <name evidence="1" type="ORF">LEP1GSC188_1045</name>
</gene>
<dbReference type="AlphaFoldDB" id="M3FIU4"/>
<organism evidence="1 2">
    <name type="scientific">Leptospira weilii serovar Topaz str. LT2116</name>
    <dbReference type="NCBI Taxonomy" id="1088540"/>
    <lineage>
        <taxon>Bacteria</taxon>
        <taxon>Pseudomonadati</taxon>
        <taxon>Spirochaetota</taxon>
        <taxon>Spirochaetia</taxon>
        <taxon>Leptospirales</taxon>
        <taxon>Leptospiraceae</taxon>
        <taxon>Leptospira</taxon>
    </lineage>
</organism>
<reference evidence="1 2" key="1">
    <citation type="submission" date="2013-01" db="EMBL/GenBank/DDBJ databases">
        <authorList>
            <person name="Harkins D.M."/>
            <person name="Durkin A.S."/>
            <person name="Brinkac L.M."/>
            <person name="Haft D.H."/>
            <person name="Selengut J.D."/>
            <person name="Sanka R."/>
            <person name="DePew J."/>
            <person name="Purushe J."/>
            <person name="Tulsiani S.M."/>
            <person name="Graham G.C."/>
            <person name="Burns M.-A."/>
            <person name="Dohnt M.F."/>
            <person name="Smythe L.D."/>
            <person name="McKay D.B."/>
            <person name="Craig S.B."/>
            <person name="Vinetz J.M."/>
            <person name="Sutton G.G."/>
            <person name="Nierman W.C."/>
            <person name="Fouts D.E."/>
        </authorList>
    </citation>
    <scope>NUCLEOTIDE SEQUENCE [LARGE SCALE GENOMIC DNA]</scope>
    <source>
        <strain evidence="1 2">LT2116</strain>
    </source>
</reference>
<evidence type="ECO:0000313" key="1">
    <source>
        <dbReference type="EMBL" id="EMF80377.1"/>
    </source>
</evidence>
<name>M3FIU4_9LEPT</name>
<comment type="caution">
    <text evidence="1">The sequence shown here is derived from an EMBL/GenBank/DDBJ whole genome shotgun (WGS) entry which is preliminary data.</text>
</comment>